<dbReference type="Pfam" id="PF13540">
    <property type="entry name" value="RCC1_2"/>
    <property type="match status" value="5"/>
</dbReference>
<sequence length="557" mass="58024">MAVQGVPFEGAGWFKFALVDGGGNTYWSNDGSSVAGGEPAAAVSLPVTRGLYSVLIGENMAALPEDVFANPDLRLRVWFNDGSHGFELITPDQRLVAAPYAMVAAKVDQVLLSEIEAPPVIPVVAWGVNSKGQTTVPPVISGANTAAISARGNTSLALLKDGTLVRWGGGAALPAGLSGISAIAAGVDHGLALRTDGSVVAWGDNSYGQGATASIQDASAIAAGEKHSVILHQSGTVSVVGDNTFGQATVPPLGVVTAIAAGYDHSLALDSDGKVTAWGRNDAGQSTVPPEALDDVVAIAAGAFHSLAVKSDGSVIAWGLDAAGQSSVPAGLSGVRSVAAGYSFSVALKEDGSLVLWGDGSGGLSTIPAEASQLTAIAAGDSHVLALQADLMPAQVARLDQPNVFSGKIGIRRAAVTNVLEVEGNASKAVAGDWLSNSDRRIKTDIHTLTGALDKIDSVRLVDFRYTDQYLATHPRIENRRYLNVIAQEFAKVFPDHVKSSGERLEDGSEILQVDTYPLTIYSAAAVQELHRENQELRAKLADQELRLRRLEENFER</sequence>
<evidence type="ECO:0000313" key="4">
    <source>
        <dbReference type="Proteomes" id="UP000501812"/>
    </source>
</evidence>
<dbReference type="KEGG" id="luo:HHL09_14420"/>
<feature type="domain" description="Peptidase S74" evidence="2">
    <location>
        <begin position="438"/>
        <end position="541"/>
    </location>
</feature>
<keyword evidence="4" id="KW-1185">Reference proteome</keyword>
<dbReference type="GO" id="GO:0005085">
    <property type="term" value="F:guanyl-nucleotide exchange factor activity"/>
    <property type="evidence" value="ECO:0007669"/>
    <property type="project" value="TreeGrafter"/>
</dbReference>
<dbReference type="AlphaFoldDB" id="A0A858RL69"/>
<dbReference type="Pfam" id="PF13884">
    <property type="entry name" value="Peptidase_S74"/>
    <property type="match status" value="1"/>
</dbReference>
<dbReference type="PANTHER" id="PTHR45982">
    <property type="entry name" value="REGULATOR OF CHROMOSOME CONDENSATION"/>
    <property type="match status" value="1"/>
</dbReference>
<evidence type="ECO:0000259" key="2">
    <source>
        <dbReference type="PROSITE" id="PS51688"/>
    </source>
</evidence>
<dbReference type="RefSeq" id="WP_169455330.1">
    <property type="nucleotide sequence ID" value="NZ_CP051774.1"/>
</dbReference>
<dbReference type="InterPro" id="IPR030392">
    <property type="entry name" value="S74_ICA"/>
</dbReference>
<evidence type="ECO:0000256" key="1">
    <source>
        <dbReference type="SAM" id="Coils"/>
    </source>
</evidence>
<dbReference type="SUPFAM" id="SSF50985">
    <property type="entry name" value="RCC1/BLIP-II"/>
    <property type="match status" value="1"/>
</dbReference>
<dbReference type="GO" id="GO:0005737">
    <property type="term" value="C:cytoplasm"/>
    <property type="evidence" value="ECO:0007669"/>
    <property type="project" value="TreeGrafter"/>
</dbReference>
<keyword evidence="1" id="KW-0175">Coiled coil</keyword>
<organism evidence="3 4">
    <name type="scientific">Luteolibacter luteus</name>
    <dbReference type="NCBI Taxonomy" id="2728835"/>
    <lineage>
        <taxon>Bacteria</taxon>
        <taxon>Pseudomonadati</taxon>
        <taxon>Verrucomicrobiota</taxon>
        <taxon>Verrucomicrobiia</taxon>
        <taxon>Verrucomicrobiales</taxon>
        <taxon>Verrucomicrobiaceae</taxon>
        <taxon>Luteolibacter</taxon>
    </lineage>
</organism>
<dbReference type="InterPro" id="IPR000408">
    <property type="entry name" value="Reg_chr_condens"/>
</dbReference>
<dbReference type="Gene3D" id="2.130.10.30">
    <property type="entry name" value="Regulator of chromosome condensation 1/beta-lactamase-inhibitor protein II"/>
    <property type="match status" value="2"/>
</dbReference>
<dbReference type="PROSITE" id="PS51688">
    <property type="entry name" value="ICA"/>
    <property type="match status" value="1"/>
</dbReference>
<proteinExistence type="predicted"/>
<feature type="coiled-coil region" evidence="1">
    <location>
        <begin position="527"/>
        <end position="554"/>
    </location>
</feature>
<dbReference type="PROSITE" id="PS00626">
    <property type="entry name" value="RCC1_2"/>
    <property type="match status" value="3"/>
</dbReference>
<gene>
    <name evidence="3" type="ORF">HHL09_14420</name>
</gene>
<dbReference type="Proteomes" id="UP000501812">
    <property type="component" value="Chromosome"/>
</dbReference>
<dbReference type="PROSITE" id="PS50012">
    <property type="entry name" value="RCC1_3"/>
    <property type="match status" value="4"/>
</dbReference>
<dbReference type="EMBL" id="CP051774">
    <property type="protein sequence ID" value="QJE96930.1"/>
    <property type="molecule type" value="Genomic_DNA"/>
</dbReference>
<reference evidence="3 4" key="1">
    <citation type="submission" date="2020-04" db="EMBL/GenBank/DDBJ databases">
        <title>Luteolibacter sp. G-1-1-1 isolated from soil.</title>
        <authorList>
            <person name="Dahal R.H."/>
        </authorList>
    </citation>
    <scope>NUCLEOTIDE SEQUENCE [LARGE SCALE GENOMIC DNA]</scope>
    <source>
        <strain evidence="3 4">G-1-1-1</strain>
    </source>
</reference>
<accession>A0A858RL69</accession>
<dbReference type="InterPro" id="IPR009091">
    <property type="entry name" value="RCC1/BLIP-II"/>
</dbReference>
<protein>
    <recommendedName>
        <fullName evidence="2">Peptidase S74 domain-containing protein</fullName>
    </recommendedName>
</protein>
<name>A0A858RL69_9BACT</name>
<dbReference type="PANTHER" id="PTHR45982:SF1">
    <property type="entry name" value="REGULATOR OF CHROMOSOME CONDENSATION"/>
    <property type="match status" value="1"/>
</dbReference>
<evidence type="ECO:0000313" key="3">
    <source>
        <dbReference type="EMBL" id="QJE96930.1"/>
    </source>
</evidence>
<dbReference type="InterPro" id="IPR051553">
    <property type="entry name" value="Ran_GTPase-activating"/>
</dbReference>